<dbReference type="CDD" id="cd00102">
    <property type="entry name" value="IPT"/>
    <property type="match status" value="1"/>
</dbReference>
<feature type="compositionally biased region" description="Basic and acidic residues" evidence="1">
    <location>
        <begin position="711"/>
        <end position="721"/>
    </location>
</feature>
<comment type="caution">
    <text evidence="3">The sequence shown here is derived from an EMBL/GenBank/DDBJ whole genome shotgun (WGS) entry which is preliminary data.</text>
</comment>
<evidence type="ECO:0000259" key="2">
    <source>
        <dbReference type="Pfam" id="PF01833"/>
    </source>
</evidence>
<feature type="region of interest" description="Disordered" evidence="1">
    <location>
        <begin position="698"/>
        <end position="733"/>
    </location>
</feature>
<dbReference type="InterPro" id="IPR002909">
    <property type="entry name" value="IPT_dom"/>
</dbReference>
<keyword evidence="4" id="KW-1185">Reference proteome</keyword>
<feature type="compositionally biased region" description="Low complexity" evidence="1">
    <location>
        <begin position="722"/>
        <end position="733"/>
    </location>
</feature>
<dbReference type="InterPro" id="IPR013783">
    <property type="entry name" value="Ig-like_fold"/>
</dbReference>
<dbReference type="Proteomes" id="UP001221686">
    <property type="component" value="Unassembled WGS sequence"/>
</dbReference>
<dbReference type="Gene3D" id="2.60.40.10">
    <property type="entry name" value="Immunoglobulins"/>
    <property type="match status" value="2"/>
</dbReference>
<accession>A0ABT5E4D3</accession>
<dbReference type="InterPro" id="IPR014756">
    <property type="entry name" value="Ig_E-set"/>
</dbReference>
<reference evidence="3 4" key="1">
    <citation type="submission" date="2022-11" db="EMBL/GenBank/DDBJ databases">
        <title>Minimal conservation of predation-associated metabolite biosynthetic gene clusters underscores biosynthetic potential of Myxococcota including descriptions for ten novel species: Archangium lansinium sp. nov., Myxococcus landrumus sp. nov., Nannocystis bai.</title>
        <authorList>
            <person name="Ahearne A."/>
            <person name="Stevens C."/>
            <person name="Dowd S."/>
        </authorList>
    </citation>
    <scope>NUCLEOTIDE SEQUENCE [LARGE SCALE GENOMIC DNA]</scope>
    <source>
        <strain evidence="3 4">BB15-2</strain>
    </source>
</reference>
<evidence type="ECO:0000313" key="3">
    <source>
        <dbReference type="EMBL" id="MDC0720730.1"/>
    </source>
</evidence>
<proteinExistence type="predicted"/>
<name>A0ABT5E4D3_9BACT</name>
<sequence>MAYGAGEDTLTIAGSRGESSPVRVMTWSGSGANVIGAAIGVAILLAAAAPVRAEQTPAEASAAPTLQAVTPAEFGAGDTITITGTDFVEGDVVMLDAIALEEVKITAGSISATVPLKTKSAKKLLLKRAKKKVAELAVTGFVKAPGLTSASPKFAAPGEVVTLKGKNLDRVTTLTLAGAPVKVDELGATSLRFTAPAGTTGPLAVTSVGGEAALKKDYEIFYAPALTAVSPTAAFEGDSVALTGAHLEAAKFKLGSKPLKAGEQGETKATVTIAKGAKSGDLKAEARKKGSAVAFTVHPTPGLTTVPKEVGAPGTLKISGKNLDAVTTWRLGQVSLQPEAPASKSKVTLTLPDDAPTDQPLVAVSQGREFASKKPVAVIKTPVVEAMSYWTGPEGKGVEGEIRGRELTDKTKFTLAGKSVKTSYVGPTRVTFALLKAPKAAEQPLQAKTGKYKGPALTVDGAAGGYSAGPARLAEILAAGGAGYTAAAVEADLEVSRRQEGRGAEPLKALGRAATGPEGQADAAAAGRQLALDLRRFTVAQVALCAQMTAGKTQAQADANADLGDALRASQKHAQLLVVQLRDLWSGLPLAATASDAGTGLAEVDAEIAAATAARAQVDAACKNKFVASGKLLSEAGAVAKVDVAKHYAEAIEAAFATVLAQGKTWPAVEAEVTGRLAALPAGRKKVWQDVLKASKQAVEGGAAATTGKGARGDKHVEPQGKPKTNTGKGKGK</sequence>
<dbReference type="RefSeq" id="WP_272089239.1">
    <property type="nucleotide sequence ID" value="NZ_JAQNDL010000003.1"/>
</dbReference>
<protein>
    <submittedName>
        <fullName evidence="3">IPT/TIG domain-containing protein</fullName>
    </submittedName>
</protein>
<gene>
    <name evidence="3" type="ORF">POL25_27745</name>
</gene>
<dbReference type="Pfam" id="PF01833">
    <property type="entry name" value="TIG"/>
    <property type="match status" value="1"/>
</dbReference>
<dbReference type="SUPFAM" id="SSF81296">
    <property type="entry name" value="E set domains"/>
    <property type="match status" value="2"/>
</dbReference>
<organism evidence="3 4">
    <name type="scientific">Nannocystis bainbridge</name>
    <dbReference type="NCBI Taxonomy" id="2995303"/>
    <lineage>
        <taxon>Bacteria</taxon>
        <taxon>Pseudomonadati</taxon>
        <taxon>Myxococcota</taxon>
        <taxon>Polyangia</taxon>
        <taxon>Nannocystales</taxon>
        <taxon>Nannocystaceae</taxon>
        <taxon>Nannocystis</taxon>
    </lineage>
</organism>
<evidence type="ECO:0000313" key="4">
    <source>
        <dbReference type="Proteomes" id="UP001221686"/>
    </source>
</evidence>
<evidence type="ECO:0000256" key="1">
    <source>
        <dbReference type="SAM" id="MobiDB-lite"/>
    </source>
</evidence>
<dbReference type="EMBL" id="JAQNDL010000003">
    <property type="protein sequence ID" value="MDC0720730.1"/>
    <property type="molecule type" value="Genomic_DNA"/>
</dbReference>
<feature type="compositionally biased region" description="Low complexity" evidence="1">
    <location>
        <begin position="698"/>
        <end position="709"/>
    </location>
</feature>
<feature type="domain" description="IPT/TIG" evidence="2">
    <location>
        <begin position="147"/>
        <end position="206"/>
    </location>
</feature>